<dbReference type="PANTHER" id="PTHR31316:SF0">
    <property type="entry name" value="SECRETED BETA-GLUCOSIDASE SIM1-RELATED"/>
    <property type="match status" value="1"/>
</dbReference>
<proteinExistence type="inferred from homology"/>
<evidence type="ECO:0000256" key="10">
    <source>
        <dbReference type="ARBA" id="ARBA00023326"/>
    </source>
</evidence>
<evidence type="ECO:0000256" key="3">
    <source>
        <dbReference type="ARBA" id="ARBA00022512"/>
    </source>
</evidence>
<dbReference type="Pfam" id="PF03856">
    <property type="entry name" value="SUN"/>
    <property type="match status" value="1"/>
</dbReference>
<dbReference type="Proteomes" id="UP001174936">
    <property type="component" value="Unassembled WGS sequence"/>
</dbReference>
<dbReference type="AlphaFoldDB" id="A0AA39YQC9"/>
<dbReference type="GO" id="GO:0000272">
    <property type="term" value="P:polysaccharide catabolic process"/>
    <property type="evidence" value="ECO:0007669"/>
    <property type="project" value="UniProtKB-KW"/>
</dbReference>
<evidence type="ECO:0000313" key="13">
    <source>
        <dbReference type="EMBL" id="KAK0656140.1"/>
    </source>
</evidence>
<feature type="compositionally biased region" description="Basic and acidic residues" evidence="11">
    <location>
        <begin position="36"/>
        <end position="45"/>
    </location>
</feature>
<keyword evidence="4" id="KW-0964">Secreted</keyword>
<feature type="compositionally biased region" description="Basic residues" evidence="11">
    <location>
        <begin position="24"/>
        <end position="35"/>
    </location>
</feature>
<feature type="region of interest" description="Disordered" evidence="11">
    <location>
        <begin position="22"/>
        <end position="45"/>
    </location>
</feature>
<dbReference type="GO" id="GO:0009986">
    <property type="term" value="C:cell surface"/>
    <property type="evidence" value="ECO:0007669"/>
    <property type="project" value="TreeGrafter"/>
</dbReference>
<dbReference type="GO" id="GO:0031505">
    <property type="term" value="P:fungal-type cell wall organization"/>
    <property type="evidence" value="ECO:0007669"/>
    <property type="project" value="TreeGrafter"/>
</dbReference>
<keyword evidence="7" id="KW-0119">Carbohydrate metabolism</keyword>
<feature type="compositionally biased region" description="Pro residues" evidence="11">
    <location>
        <begin position="131"/>
        <end position="140"/>
    </location>
</feature>
<evidence type="ECO:0000313" key="14">
    <source>
        <dbReference type="Proteomes" id="UP001174936"/>
    </source>
</evidence>
<comment type="similarity">
    <text evidence="2">Belongs to the SUN family.</text>
</comment>
<feature type="region of interest" description="Disordered" evidence="11">
    <location>
        <begin position="95"/>
        <end position="152"/>
    </location>
</feature>
<dbReference type="InterPro" id="IPR051526">
    <property type="entry name" value="Beta-Glucosidase_SUN"/>
</dbReference>
<keyword evidence="14" id="KW-1185">Reference proteome</keyword>
<dbReference type="InterPro" id="IPR005556">
    <property type="entry name" value="SUN"/>
</dbReference>
<comment type="caution">
    <text evidence="13">The sequence shown here is derived from an EMBL/GenBank/DDBJ whole genome shotgun (WGS) entry which is preliminary data.</text>
</comment>
<comment type="subcellular location">
    <subcellularLocation>
        <location evidence="1">Secreted</location>
        <location evidence="1">Cell wall</location>
    </subcellularLocation>
</comment>
<evidence type="ECO:0000256" key="6">
    <source>
        <dbReference type="ARBA" id="ARBA00022801"/>
    </source>
</evidence>
<evidence type="ECO:0000256" key="4">
    <source>
        <dbReference type="ARBA" id="ARBA00022525"/>
    </source>
</evidence>
<reference evidence="13" key="1">
    <citation type="submission" date="2023-06" db="EMBL/GenBank/DDBJ databases">
        <title>Genome-scale phylogeny and comparative genomics of the fungal order Sordariales.</title>
        <authorList>
            <consortium name="Lawrence Berkeley National Laboratory"/>
            <person name="Hensen N."/>
            <person name="Bonometti L."/>
            <person name="Westerberg I."/>
            <person name="Brannstrom I.O."/>
            <person name="Guillou S."/>
            <person name="Cros-Aarteil S."/>
            <person name="Calhoun S."/>
            <person name="Haridas S."/>
            <person name="Kuo A."/>
            <person name="Mondo S."/>
            <person name="Pangilinan J."/>
            <person name="Riley R."/>
            <person name="Labutti K."/>
            <person name="Andreopoulos B."/>
            <person name="Lipzen A."/>
            <person name="Chen C."/>
            <person name="Yanf M."/>
            <person name="Daum C."/>
            <person name="Ng V."/>
            <person name="Clum A."/>
            <person name="Steindorff A."/>
            <person name="Ohm R."/>
            <person name="Martin F."/>
            <person name="Silar P."/>
            <person name="Natvig D."/>
            <person name="Lalanne C."/>
            <person name="Gautier V."/>
            <person name="Ament-Velasquez S.L."/>
            <person name="Kruys A."/>
            <person name="Hutchinson M.I."/>
            <person name="Powell A.J."/>
            <person name="Barry K."/>
            <person name="Miller A.N."/>
            <person name="Grigoriev I.V."/>
            <person name="Debuchy R."/>
            <person name="Gladieux P."/>
            <person name="Thoren M.H."/>
            <person name="Johannesson H."/>
        </authorList>
    </citation>
    <scope>NUCLEOTIDE SEQUENCE</scope>
    <source>
        <strain evidence="13">SMH2532-1</strain>
    </source>
</reference>
<evidence type="ECO:0000256" key="5">
    <source>
        <dbReference type="ARBA" id="ARBA00022729"/>
    </source>
</evidence>
<gene>
    <name evidence="13" type="ORF">B0T16DRAFT_29751</name>
</gene>
<evidence type="ECO:0000256" key="7">
    <source>
        <dbReference type="ARBA" id="ARBA00023277"/>
    </source>
</evidence>
<dbReference type="EMBL" id="JAULSV010000001">
    <property type="protein sequence ID" value="KAK0656140.1"/>
    <property type="molecule type" value="Genomic_DNA"/>
</dbReference>
<keyword evidence="5 12" id="KW-0732">Signal</keyword>
<keyword evidence="8" id="KW-0326">Glycosidase</keyword>
<dbReference type="PANTHER" id="PTHR31316">
    <property type="entry name" value="BETA-GLUCOSIDASE-LIKE PROTEIN NCA3, MITOCHONDRIAL-RELATED"/>
    <property type="match status" value="1"/>
</dbReference>
<feature type="compositionally biased region" description="Low complexity" evidence="11">
    <location>
        <begin position="117"/>
        <end position="130"/>
    </location>
</feature>
<feature type="signal peptide" evidence="12">
    <location>
        <begin position="1"/>
        <end position="19"/>
    </location>
</feature>
<sequence length="420" mass="44854">MKGIAGLAIVASLVAGVIAEPHNHGHNHQHLHRRSKQQDDHQVEKRAKKIVYVKEVVEGPTMTEYVLGGKPIDEKKAEEGIKKGLYVVKGKSTPSFSAPPPAYSTSLSTPDGGQFFEANKNSATSSSAPAPAEPSKPASPPQGQGLDSDFPSGKVPCSAVPTDYGAVPISWANTDGWTTLMKVGQYTKGMVFDNIEQPKGTGCKPGCMCSYACPPGYQKTQWPEEQGATGQSVGGLYCNSDGFLELTRPSHTKLCEQGAGGVFVRNELSTNAAICRTDYPGNEAMTIPVDTQPGQTYPLTNPVSSSYFKWQGKSTTAQYYVNNAGVSVEQACTWDSSQFPDSAGNWAPLNLGVGKSDDGITYLSLFPNLPTSHAVLDFNIEIEGTYSGTCYFKNGQYAGSPTGCTIGMKEGDTVTFVFKR</sequence>
<evidence type="ECO:0000256" key="9">
    <source>
        <dbReference type="ARBA" id="ARBA00023316"/>
    </source>
</evidence>
<evidence type="ECO:0000256" key="11">
    <source>
        <dbReference type="SAM" id="MobiDB-lite"/>
    </source>
</evidence>
<organism evidence="13 14">
    <name type="scientific">Cercophora newfieldiana</name>
    <dbReference type="NCBI Taxonomy" id="92897"/>
    <lineage>
        <taxon>Eukaryota</taxon>
        <taxon>Fungi</taxon>
        <taxon>Dikarya</taxon>
        <taxon>Ascomycota</taxon>
        <taxon>Pezizomycotina</taxon>
        <taxon>Sordariomycetes</taxon>
        <taxon>Sordariomycetidae</taxon>
        <taxon>Sordariales</taxon>
        <taxon>Lasiosphaeriaceae</taxon>
        <taxon>Cercophora</taxon>
    </lineage>
</organism>
<dbReference type="GO" id="GO:0016798">
    <property type="term" value="F:hydrolase activity, acting on glycosyl bonds"/>
    <property type="evidence" value="ECO:0007669"/>
    <property type="project" value="UniProtKB-KW"/>
</dbReference>
<feature type="chain" id="PRO_5041336823" evidence="12">
    <location>
        <begin position="20"/>
        <end position="420"/>
    </location>
</feature>
<evidence type="ECO:0000256" key="8">
    <source>
        <dbReference type="ARBA" id="ARBA00023295"/>
    </source>
</evidence>
<evidence type="ECO:0000256" key="1">
    <source>
        <dbReference type="ARBA" id="ARBA00004191"/>
    </source>
</evidence>
<keyword evidence="10" id="KW-0624">Polysaccharide degradation</keyword>
<keyword evidence="9" id="KW-0961">Cell wall biogenesis/degradation</keyword>
<evidence type="ECO:0000256" key="2">
    <source>
        <dbReference type="ARBA" id="ARBA00010579"/>
    </source>
</evidence>
<name>A0AA39YQC9_9PEZI</name>
<protein>
    <submittedName>
        <fullName evidence="13">Uncharacterized protein</fullName>
    </submittedName>
</protein>
<keyword evidence="3" id="KW-0134">Cell wall</keyword>
<dbReference type="GO" id="GO:0009277">
    <property type="term" value="C:fungal-type cell wall"/>
    <property type="evidence" value="ECO:0007669"/>
    <property type="project" value="TreeGrafter"/>
</dbReference>
<accession>A0AA39YQC9</accession>
<evidence type="ECO:0000256" key="12">
    <source>
        <dbReference type="SAM" id="SignalP"/>
    </source>
</evidence>
<keyword evidence="6" id="KW-0378">Hydrolase</keyword>